<protein>
    <submittedName>
        <fullName evidence="1">Uncharacterized protein</fullName>
    </submittedName>
</protein>
<sequence>MTKSEYAPGTILVDTWTMSDTYINFFQIVKVAGTECFIKEIERVYVSDTRANNIDTEPVKDDFKNHSSDPVKEKITSSGIKSRFTDGFMEIYDATKTYQEMRCL</sequence>
<evidence type="ECO:0000313" key="2">
    <source>
        <dbReference type="Proteomes" id="UP000257607"/>
    </source>
</evidence>
<geneLocation type="plasmid" evidence="1 2">
    <name>p-1.1928_2</name>
</geneLocation>
<proteinExistence type="predicted"/>
<evidence type="ECO:0000313" key="1">
    <source>
        <dbReference type="EMBL" id="AXN36876.1"/>
    </source>
</evidence>
<dbReference type="EMBL" id="CP031005">
    <property type="protein sequence ID" value="AXN36876.1"/>
    <property type="molecule type" value="Genomic_DNA"/>
</dbReference>
<dbReference type="Proteomes" id="UP000257607">
    <property type="component" value="Plasmid p-1.1928_2"/>
</dbReference>
<organism evidence="1 2">
    <name type="scientific">Latilactobacillus curvatus</name>
    <name type="common">Lactobacillus curvatus</name>
    <dbReference type="NCBI Taxonomy" id="28038"/>
    <lineage>
        <taxon>Bacteria</taxon>
        <taxon>Bacillati</taxon>
        <taxon>Bacillota</taxon>
        <taxon>Bacilli</taxon>
        <taxon>Lactobacillales</taxon>
        <taxon>Lactobacillaceae</taxon>
        <taxon>Latilactobacillus</taxon>
    </lineage>
</organism>
<reference evidence="1 2" key="1">
    <citation type="submission" date="2018-07" db="EMBL/GenBank/DDBJ databases">
        <title>Lactobacillus curvatus genome sequence.</title>
        <authorList>
            <person name="Prechtl R."/>
        </authorList>
    </citation>
    <scope>NUCLEOTIDE SEQUENCE [LARGE SCALE GENOMIC DNA]</scope>
    <source>
        <strain evidence="1 2">TMW 1.1928</strain>
        <plasmid evidence="1 2">p-1.1928_2</plasmid>
    </source>
</reference>
<keyword evidence="1" id="KW-0614">Plasmid</keyword>
<accession>A0A385AHN7</accession>
<dbReference type="RefSeq" id="WP_116843830.1">
    <property type="nucleotide sequence ID" value="NZ_CP031005.1"/>
</dbReference>
<dbReference type="AlphaFoldDB" id="A0A385AHN7"/>
<name>A0A385AHN7_LATCU</name>
<gene>
    <name evidence="1" type="ORF">DT351_11040</name>
</gene>